<dbReference type="SMART" id="SM00249">
    <property type="entry name" value="PHD"/>
    <property type="match status" value="1"/>
</dbReference>
<evidence type="ECO:0000256" key="2">
    <source>
        <dbReference type="ARBA" id="ARBA00011050"/>
    </source>
</evidence>
<feature type="region of interest" description="Disordered" evidence="8">
    <location>
        <begin position="569"/>
        <end position="686"/>
    </location>
</feature>
<dbReference type="GO" id="GO:0001139">
    <property type="term" value="F:RNA polymerase II complex recruiting activity"/>
    <property type="evidence" value="ECO:0007669"/>
    <property type="project" value="TreeGrafter"/>
</dbReference>
<dbReference type="InterPro" id="IPR013083">
    <property type="entry name" value="Znf_RING/FYVE/PHD"/>
</dbReference>
<dbReference type="AlphaFoldDB" id="A0A9P6HFJ1"/>
<keyword evidence="11" id="KW-1185">Reference proteome</keyword>
<gene>
    <name evidence="10" type="ORF">BJ322DRAFT_1060064</name>
</gene>
<feature type="compositionally biased region" description="Acidic residues" evidence="8">
    <location>
        <begin position="121"/>
        <end position="132"/>
    </location>
</feature>
<keyword evidence="7" id="KW-0539">Nucleus</keyword>
<evidence type="ECO:0000256" key="8">
    <source>
        <dbReference type="SAM" id="MobiDB-lite"/>
    </source>
</evidence>
<dbReference type="PANTHER" id="PTHR11477">
    <property type="entry name" value="TRANSCRIPTION FACTOR S-II ZINC FINGER DOMAIN-CONTAINING PROTEIN"/>
    <property type="match status" value="1"/>
</dbReference>
<dbReference type="InterPro" id="IPR036575">
    <property type="entry name" value="TFIIS_cen_dom_sf"/>
</dbReference>
<feature type="compositionally biased region" description="Acidic residues" evidence="8">
    <location>
        <begin position="196"/>
        <end position="207"/>
    </location>
</feature>
<keyword evidence="4" id="KW-0479">Metal-binding</keyword>
<dbReference type="SUPFAM" id="SSF57903">
    <property type="entry name" value="FYVE/PHD zinc finger"/>
    <property type="match status" value="1"/>
</dbReference>
<feature type="region of interest" description="Disordered" evidence="8">
    <location>
        <begin position="476"/>
        <end position="533"/>
    </location>
</feature>
<dbReference type="SUPFAM" id="SSF46942">
    <property type="entry name" value="Elongation factor TFIIS domain 2"/>
    <property type="match status" value="1"/>
</dbReference>
<feature type="region of interest" description="Disordered" evidence="8">
    <location>
        <begin position="118"/>
        <end position="272"/>
    </location>
</feature>
<dbReference type="EMBL" id="WIUZ02000007">
    <property type="protein sequence ID" value="KAF9784898.1"/>
    <property type="molecule type" value="Genomic_DNA"/>
</dbReference>
<dbReference type="InterPro" id="IPR019786">
    <property type="entry name" value="Zinc_finger_PHD-type_CS"/>
</dbReference>
<dbReference type="GO" id="GO:0008270">
    <property type="term" value="F:zinc ion binding"/>
    <property type="evidence" value="ECO:0007669"/>
    <property type="project" value="UniProtKB-KW"/>
</dbReference>
<dbReference type="SMART" id="SM00510">
    <property type="entry name" value="TFS2M"/>
    <property type="match status" value="1"/>
</dbReference>
<feature type="region of interest" description="Disordered" evidence="8">
    <location>
        <begin position="1"/>
        <end position="55"/>
    </location>
</feature>
<evidence type="ECO:0000256" key="3">
    <source>
        <dbReference type="ARBA" id="ARBA00021616"/>
    </source>
</evidence>
<proteinExistence type="inferred from homology"/>
<dbReference type="CDD" id="cd21538">
    <property type="entry name" value="SPOC_TFIIS"/>
    <property type="match status" value="1"/>
</dbReference>
<feature type="compositionally biased region" description="Basic residues" evidence="8">
    <location>
        <begin position="211"/>
        <end position="224"/>
    </location>
</feature>
<dbReference type="Pfam" id="PF00628">
    <property type="entry name" value="PHD"/>
    <property type="match status" value="1"/>
</dbReference>
<dbReference type="GO" id="GO:0006368">
    <property type="term" value="P:transcription elongation by RNA polymerase II"/>
    <property type="evidence" value="ECO:0007669"/>
    <property type="project" value="TreeGrafter"/>
</dbReference>
<dbReference type="GO" id="GO:0031440">
    <property type="term" value="P:regulation of mRNA 3'-end processing"/>
    <property type="evidence" value="ECO:0007669"/>
    <property type="project" value="TreeGrafter"/>
</dbReference>
<accession>A0A9P6HFJ1</accession>
<comment type="similarity">
    <text evidence="2">Belongs to the BYE1 family.</text>
</comment>
<feature type="compositionally biased region" description="Pro residues" evidence="8">
    <location>
        <begin position="994"/>
        <end position="1016"/>
    </location>
</feature>
<dbReference type="Gene3D" id="1.10.472.30">
    <property type="entry name" value="Transcription elongation factor S-II, central domain"/>
    <property type="match status" value="1"/>
</dbReference>
<feature type="region of interest" description="Disordered" evidence="8">
    <location>
        <begin position="929"/>
        <end position="962"/>
    </location>
</feature>
<evidence type="ECO:0000313" key="10">
    <source>
        <dbReference type="EMBL" id="KAF9784898.1"/>
    </source>
</evidence>
<keyword evidence="5" id="KW-0863">Zinc-finger</keyword>
<dbReference type="Gene3D" id="3.30.40.10">
    <property type="entry name" value="Zinc/RING finger domain, C3HC4 (zinc finger)"/>
    <property type="match status" value="1"/>
</dbReference>
<organism evidence="10 11">
    <name type="scientific">Thelephora terrestris</name>
    <dbReference type="NCBI Taxonomy" id="56493"/>
    <lineage>
        <taxon>Eukaryota</taxon>
        <taxon>Fungi</taxon>
        <taxon>Dikarya</taxon>
        <taxon>Basidiomycota</taxon>
        <taxon>Agaricomycotina</taxon>
        <taxon>Agaricomycetes</taxon>
        <taxon>Thelephorales</taxon>
        <taxon>Thelephoraceae</taxon>
        <taxon>Thelephora</taxon>
    </lineage>
</organism>
<dbReference type="PANTHER" id="PTHR11477:SF0">
    <property type="entry name" value="IP08861P-RELATED"/>
    <property type="match status" value="1"/>
</dbReference>
<feature type="compositionally biased region" description="Polar residues" evidence="8">
    <location>
        <begin position="1"/>
        <end position="14"/>
    </location>
</feature>
<evidence type="ECO:0000256" key="5">
    <source>
        <dbReference type="ARBA" id="ARBA00022771"/>
    </source>
</evidence>
<dbReference type="InterPro" id="IPR019787">
    <property type="entry name" value="Znf_PHD-finger"/>
</dbReference>
<dbReference type="GO" id="GO:0000977">
    <property type="term" value="F:RNA polymerase II transcription regulatory region sequence-specific DNA binding"/>
    <property type="evidence" value="ECO:0007669"/>
    <property type="project" value="TreeGrafter"/>
</dbReference>
<protein>
    <recommendedName>
        <fullName evidence="3">Transcription factor BYE1</fullName>
    </recommendedName>
</protein>
<dbReference type="InterPro" id="IPR012921">
    <property type="entry name" value="SPOC_C"/>
</dbReference>
<evidence type="ECO:0000256" key="7">
    <source>
        <dbReference type="ARBA" id="ARBA00023242"/>
    </source>
</evidence>
<reference evidence="10" key="1">
    <citation type="journal article" date="2020" name="Nat. Commun.">
        <title>Large-scale genome sequencing of mycorrhizal fungi provides insights into the early evolution of symbiotic traits.</title>
        <authorList>
            <person name="Miyauchi S."/>
            <person name="Kiss E."/>
            <person name="Kuo A."/>
            <person name="Drula E."/>
            <person name="Kohler A."/>
            <person name="Sanchez-Garcia M."/>
            <person name="Morin E."/>
            <person name="Andreopoulos B."/>
            <person name="Barry K.W."/>
            <person name="Bonito G."/>
            <person name="Buee M."/>
            <person name="Carver A."/>
            <person name="Chen C."/>
            <person name="Cichocki N."/>
            <person name="Clum A."/>
            <person name="Culley D."/>
            <person name="Crous P.W."/>
            <person name="Fauchery L."/>
            <person name="Girlanda M."/>
            <person name="Hayes R.D."/>
            <person name="Keri Z."/>
            <person name="LaButti K."/>
            <person name="Lipzen A."/>
            <person name="Lombard V."/>
            <person name="Magnuson J."/>
            <person name="Maillard F."/>
            <person name="Murat C."/>
            <person name="Nolan M."/>
            <person name="Ohm R.A."/>
            <person name="Pangilinan J."/>
            <person name="Pereira M.F."/>
            <person name="Perotto S."/>
            <person name="Peter M."/>
            <person name="Pfister S."/>
            <person name="Riley R."/>
            <person name="Sitrit Y."/>
            <person name="Stielow J.B."/>
            <person name="Szollosi G."/>
            <person name="Zifcakova L."/>
            <person name="Stursova M."/>
            <person name="Spatafora J.W."/>
            <person name="Tedersoo L."/>
            <person name="Vaario L.M."/>
            <person name="Yamada A."/>
            <person name="Yan M."/>
            <person name="Wang P."/>
            <person name="Xu J."/>
            <person name="Bruns T."/>
            <person name="Baldrian P."/>
            <person name="Vilgalys R."/>
            <person name="Dunand C."/>
            <person name="Henrissat B."/>
            <person name="Grigoriev I.V."/>
            <person name="Hibbett D."/>
            <person name="Nagy L.G."/>
            <person name="Martin F.M."/>
        </authorList>
    </citation>
    <scope>NUCLEOTIDE SEQUENCE</scope>
    <source>
        <strain evidence="10">UH-Tt-Lm1</strain>
    </source>
</reference>
<feature type="compositionally biased region" description="Polar residues" evidence="8">
    <location>
        <begin position="618"/>
        <end position="638"/>
    </location>
</feature>
<dbReference type="InterPro" id="IPR011011">
    <property type="entry name" value="Znf_FYVE_PHD"/>
</dbReference>
<feature type="compositionally biased region" description="Pro residues" evidence="8">
    <location>
        <begin position="936"/>
        <end position="959"/>
    </location>
</feature>
<dbReference type="GO" id="GO:0006362">
    <property type="term" value="P:transcription elongation by RNA polymerase I"/>
    <property type="evidence" value="ECO:0007669"/>
    <property type="project" value="TreeGrafter"/>
</dbReference>
<reference evidence="10" key="2">
    <citation type="submission" date="2020-11" db="EMBL/GenBank/DDBJ databases">
        <authorList>
            <consortium name="DOE Joint Genome Institute"/>
            <person name="Kuo A."/>
            <person name="Miyauchi S."/>
            <person name="Kiss E."/>
            <person name="Drula E."/>
            <person name="Kohler A."/>
            <person name="Sanchez-Garcia M."/>
            <person name="Andreopoulos B."/>
            <person name="Barry K.W."/>
            <person name="Bonito G."/>
            <person name="Buee M."/>
            <person name="Carver A."/>
            <person name="Chen C."/>
            <person name="Cichocki N."/>
            <person name="Clum A."/>
            <person name="Culley D."/>
            <person name="Crous P.W."/>
            <person name="Fauchery L."/>
            <person name="Girlanda M."/>
            <person name="Hayes R."/>
            <person name="Keri Z."/>
            <person name="Labutti K."/>
            <person name="Lipzen A."/>
            <person name="Lombard V."/>
            <person name="Magnuson J."/>
            <person name="Maillard F."/>
            <person name="Morin E."/>
            <person name="Murat C."/>
            <person name="Nolan M."/>
            <person name="Ohm R."/>
            <person name="Pangilinan J."/>
            <person name="Pereira M."/>
            <person name="Perotto S."/>
            <person name="Peter M."/>
            <person name="Riley R."/>
            <person name="Sitrit Y."/>
            <person name="Stielow B."/>
            <person name="Szollosi G."/>
            <person name="Zifcakova L."/>
            <person name="Stursova M."/>
            <person name="Spatafora J.W."/>
            <person name="Tedersoo L."/>
            <person name="Vaario L.-M."/>
            <person name="Yamada A."/>
            <person name="Yan M."/>
            <person name="Wang P."/>
            <person name="Xu J."/>
            <person name="Bruns T."/>
            <person name="Baldrian P."/>
            <person name="Vilgalys R."/>
            <person name="Henrissat B."/>
            <person name="Grigoriev I.V."/>
            <person name="Hibbett D."/>
            <person name="Nagy L.G."/>
            <person name="Martin F.M."/>
        </authorList>
    </citation>
    <scope>NUCLEOTIDE SEQUENCE</scope>
    <source>
        <strain evidence="10">UH-Tt-Lm1</strain>
    </source>
</reference>
<feature type="domain" description="TFIIS central" evidence="9">
    <location>
        <begin position="308"/>
        <end position="438"/>
    </location>
</feature>
<feature type="compositionally biased region" description="Low complexity" evidence="8">
    <location>
        <begin position="16"/>
        <end position="46"/>
    </location>
</feature>
<comment type="caution">
    <text evidence="10">The sequence shown here is derived from an EMBL/GenBank/DDBJ whole genome shotgun (WGS) entry which is preliminary data.</text>
</comment>
<feature type="compositionally biased region" description="Low complexity" evidence="8">
    <location>
        <begin position="251"/>
        <end position="266"/>
    </location>
</feature>
<keyword evidence="6" id="KW-0862">Zinc</keyword>
<evidence type="ECO:0000313" key="11">
    <source>
        <dbReference type="Proteomes" id="UP000736335"/>
    </source>
</evidence>
<feature type="region of interest" description="Disordered" evidence="8">
    <location>
        <begin position="989"/>
        <end position="1168"/>
    </location>
</feature>
<dbReference type="Proteomes" id="UP000736335">
    <property type="component" value="Unassembled WGS sequence"/>
</dbReference>
<dbReference type="Pfam" id="PF07744">
    <property type="entry name" value="SPOC"/>
    <property type="match status" value="1"/>
</dbReference>
<feature type="compositionally biased region" description="Acidic residues" evidence="8">
    <location>
        <begin position="161"/>
        <end position="174"/>
    </location>
</feature>
<name>A0A9P6HFJ1_9AGAM</name>
<sequence length="1168" mass="126320">MSENTSSIATSRPMRSTRGAAAASSSGKVTVTTTTKPRAGAPAKKNGTTKKKGKGKGKEQVFCVCRGKDYGTPMICCGACREWYHFSCVGLEQEDAEDIEVYICGSCSLETGLRTARDWEGPEGLEEVDEETIETRAEELKSTRTYEPEPKPVQAPPPPESESEENDPSSDEYFGEGKDGAKRAIPKRRIRRMESSEEEDVSDDDEGSQPRAKRSKLSRGSHPSRARDTESPAPGQSTSSRLKRKQSVTEGTTPSKKSKPSGGPSDDPTRKYCLGKLHEMFSNIFLAFPYFSPEDSIKIEDRDANGSDSNATRRAFDTGFTKTTVELTEEEKARLEEKAGAYATQVEAAVFEAHAEFDKAGSPSASGKYKERFRMLDFNLKRPDRAALHKRIVSSAIPPVALAHMSSTDLASEAERESIKQAEQEALEHSILQKVSAPRAKVTHKGLQDIENIDGRPVTRDVDLDKEMEEEERRMRERTARMRMRSATLTSGSGSVPPESPIIPDHPSSVGWGGPPPIPFHLQQGPISPLATDRPSFAQAQSELLTPGSGQVEGELNLADLINIDDDVHDSPMAIDMPPTPAGTSVHVEGGPESLTTGAPQSPVIPQSARPTGISPFAVNTSQPDLTTRPSFDLNSVWSAPPSSPKKQEDNGEVIRGPNENGELTESPSDQHKGLEPKGPFVDDEIIGGAAADDTDFDMFLEADPDADSLGRRSASANPPPGVPAKEPSFDELPQVWLGSLNMPLESNTPTDIPVLARQMGGRPLEHDSLLWKTLFPSVQLRIDGRVPIDKSAQFLLQMRMNSSKELIAVAFSPPSEQQKEPFKSLIEYLLGKNRHGLVFPWGTKPKDYHPGRELYIIPLLSSEPLPDYVELLDSLRLPKARTEDYLVGVWILNKGKLVAPPALTPPLLPTLSTSSTGLASIISQLQQTTTNPTFGGPPPPSISPPSIPGVPPIAPPPAAGSQINPAALAAEVASLTPDQVQRMLQSLTQVGPGPIPPPILPPIPQQSPPPIPPPSNGHGQPPWANVPPPPGPPGAYLPYPPVVGQHQLPVPGPSPPPLHPHQQSPYHPPGPPPSHRPPYPGVPGAPYENNDQFDQFDGPGYERGRYERGYGSPPRGGRGRTESGGWRGRGGGRERDRGRDRDRPRDAGWPKRGGRGGGSGWSERSRT</sequence>
<evidence type="ECO:0000256" key="1">
    <source>
        <dbReference type="ARBA" id="ARBA00002311"/>
    </source>
</evidence>
<dbReference type="InterPro" id="IPR003618">
    <property type="entry name" value="TFIIS_cen_dom"/>
</dbReference>
<feature type="compositionally biased region" description="Pro residues" evidence="8">
    <location>
        <begin position="1025"/>
        <end position="1042"/>
    </location>
</feature>
<comment type="function">
    <text evidence="1">Negative regulator of transcription elongation.</text>
</comment>
<feature type="compositionally biased region" description="Basic and acidic residues" evidence="8">
    <location>
        <begin position="1132"/>
        <end position="1150"/>
    </location>
</feature>
<dbReference type="Pfam" id="PF07500">
    <property type="entry name" value="TFIIS_M"/>
    <property type="match status" value="1"/>
</dbReference>
<evidence type="ECO:0000259" key="9">
    <source>
        <dbReference type="PROSITE" id="PS51321"/>
    </source>
</evidence>
<dbReference type="PROSITE" id="PS51321">
    <property type="entry name" value="TFIIS_CENTRAL"/>
    <property type="match status" value="1"/>
</dbReference>
<feature type="compositionally biased region" description="Pro residues" evidence="8">
    <location>
        <begin position="1067"/>
        <end position="1084"/>
    </location>
</feature>
<feature type="region of interest" description="Disordered" evidence="8">
    <location>
        <begin position="706"/>
        <end position="729"/>
    </location>
</feature>
<dbReference type="PROSITE" id="PS01359">
    <property type="entry name" value="ZF_PHD_1"/>
    <property type="match status" value="1"/>
</dbReference>
<dbReference type="GO" id="GO:0005634">
    <property type="term" value="C:nucleus"/>
    <property type="evidence" value="ECO:0007669"/>
    <property type="project" value="TreeGrafter"/>
</dbReference>
<feature type="compositionally biased region" description="Pro residues" evidence="8">
    <location>
        <begin position="1051"/>
        <end position="1060"/>
    </location>
</feature>
<feature type="compositionally biased region" description="Basic and acidic residues" evidence="8">
    <location>
        <begin position="133"/>
        <end position="150"/>
    </location>
</feature>
<feature type="compositionally biased region" description="Pro residues" evidence="8">
    <location>
        <begin position="151"/>
        <end position="160"/>
    </location>
</feature>
<evidence type="ECO:0000256" key="6">
    <source>
        <dbReference type="ARBA" id="ARBA00022833"/>
    </source>
</evidence>
<dbReference type="OrthoDB" id="436852at2759"/>
<evidence type="ECO:0000256" key="4">
    <source>
        <dbReference type="ARBA" id="ARBA00022723"/>
    </source>
</evidence>
<dbReference type="GO" id="GO:0031564">
    <property type="term" value="P:transcription antitermination"/>
    <property type="evidence" value="ECO:0007669"/>
    <property type="project" value="TreeGrafter"/>
</dbReference>
<dbReference type="InterPro" id="IPR001965">
    <property type="entry name" value="Znf_PHD"/>
</dbReference>